<evidence type="ECO:0000313" key="1">
    <source>
        <dbReference type="EMBL" id="KAI3790192.1"/>
    </source>
</evidence>
<sequence>MVCCSLDDLLSDHSMVPSSLSFCNYRHHTRCPIVEQGLEWKGMKPKEPLSWLVGSEVLVVDPPRKGLDPSLISALQAIISAEHKAMTPESPTFKAKDEKRPWILRAREDSIEIPSRTIQEENRTLPQTLSFGMDVEIPMASVII</sequence>
<reference evidence="2" key="1">
    <citation type="journal article" date="2022" name="Mol. Ecol. Resour.">
        <title>The genomes of chicory, endive, great burdock and yacon provide insights into Asteraceae palaeo-polyploidization history and plant inulin production.</title>
        <authorList>
            <person name="Fan W."/>
            <person name="Wang S."/>
            <person name="Wang H."/>
            <person name="Wang A."/>
            <person name="Jiang F."/>
            <person name="Liu H."/>
            <person name="Zhao H."/>
            <person name="Xu D."/>
            <person name="Zhang Y."/>
        </authorList>
    </citation>
    <scope>NUCLEOTIDE SEQUENCE [LARGE SCALE GENOMIC DNA]</scope>
    <source>
        <strain evidence="2">cv. Punajuju</strain>
    </source>
</reference>
<dbReference type="Proteomes" id="UP001055811">
    <property type="component" value="Linkage Group LG01"/>
</dbReference>
<organism evidence="1 2">
    <name type="scientific">Cichorium intybus</name>
    <name type="common">Chicory</name>
    <dbReference type="NCBI Taxonomy" id="13427"/>
    <lineage>
        <taxon>Eukaryota</taxon>
        <taxon>Viridiplantae</taxon>
        <taxon>Streptophyta</taxon>
        <taxon>Embryophyta</taxon>
        <taxon>Tracheophyta</taxon>
        <taxon>Spermatophyta</taxon>
        <taxon>Magnoliopsida</taxon>
        <taxon>eudicotyledons</taxon>
        <taxon>Gunneridae</taxon>
        <taxon>Pentapetalae</taxon>
        <taxon>asterids</taxon>
        <taxon>campanulids</taxon>
        <taxon>Asterales</taxon>
        <taxon>Asteraceae</taxon>
        <taxon>Cichorioideae</taxon>
        <taxon>Cichorieae</taxon>
        <taxon>Cichoriinae</taxon>
        <taxon>Cichorium</taxon>
    </lineage>
</organism>
<evidence type="ECO:0000313" key="2">
    <source>
        <dbReference type="Proteomes" id="UP001055811"/>
    </source>
</evidence>
<keyword evidence="2" id="KW-1185">Reference proteome</keyword>
<gene>
    <name evidence="1" type="ORF">L2E82_03047</name>
</gene>
<proteinExistence type="predicted"/>
<accession>A0ACB9H375</accession>
<name>A0ACB9H375_CICIN</name>
<protein>
    <submittedName>
        <fullName evidence="1">Uncharacterized protein</fullName>
    </submittedName>
</protein>
<reference evidence="1 2" key="2">
    <citation type="journal article" date="2022" name="Mol. Ecol. Resour.">
        <title>The genomes of chicory, endive, great burdock and yacon provide insights into Asteraceae paleo-polyploidization history and plant inulin production.</title>
        <authorList>
            <person name="Fan W."/>
            <person name="Wang S."/>
            <person name="Wang H."/>
            <person name="Wang A."/>
            <person name="Jiang F."/>
            <person name="Liu H."/>
            <person name="Zhao H."/>
            <person name="Xu D."/>
            <person name="Zhang Y."/>
        </authorList>
    </citation>
    <scope>NUCLEOTIDE SEQUENCE [LARGE SCALE GENOMIC DNA]</scope>
    <source>
        <strain evidence="2">cv. Punajuju</strain>
        <tissue evidence="1">Leaves</tissue>
    </source>
</reference>
<dbReference type="EMBL" id="CM042009">
    <property type="protein sequence ID" value="KAI3790192.1"/>
    <property type="molecule type" value="Genomic_DNA"/>
</dbReference>
<comment type="caution">
    <text evidence="1">The sequence shown here is derived from an EMBL/GenBank/DDBJ whole genome shotgun (WGS) entry which is preliminary data.</text>
</comment>